<evidence type="ECO:0000256" key="2">
    <source>
        <dbReference type="ARBA" id="ARBA00008389"/>
    </source>
</evidence>
<proteinExistence type="inferred from homology"/>
<dbReference type="InParanoid" id="A0A6L2PJ92"/>
<sequence>MFIRTAFDVLETVEVTDYLRADTHLYALTRCCLSVPIATALERYVAFRNFLAYCKSLVNNMKELTVGKRVKLEDVEVLLNDSVRIHDQSYVEDVINSLVIGGRDKLQIISDFDRTLTKQHVDGKPTLSSFCIFSQCSQLPTGYKEQDAALCRHYRPIEIDPHISREEKAKHMVNWYQEAEKLLSGFDFRIEELEQVIRKEGVELREGSNRMLESLRTADVPVLVFSAGLGDSVSAVLRYHNALLPNVHIISNYLQFNGLQVNGFQGDIIHSFNKNQHAVEKSDYFKVLACRKNVLLLGDELGDAGMADGVQNPDSVLKIGFLYDRVEDRLEEFQNHFDIVLIDDQTMDVVNGILDLIL</sequence>
<keyword evidence="8 9" id="KW-0546">Nucleotide metabolism</keyword>
<name>A0A6L2PJ92_COPFO</name>
<dbReference type="Proteomes" id="UP000502823">
    <property type="component" value="Unassembled WGS sequence"/>
</dbReference>
<evidence type="ECO:0000256" key="9">
    <source>
        <dbReference type="RuleBase" id="RU361276"/>
    </source>
</evidence>
<keyword evidence="6 9" id="KW-0378">Hydrolase</keyword>
<evidence type="ECO:0000256" key="6">
    <source>
        <dbReference type="ARBA" id="ARBA00022801"/>
    </source>
</evidence>
<evidence type="ECO:0000256" key="4">
    <source>
        <dbReference type="ARBA" id="ARBA00022723"/>
    </source>
</evidence>
<keyword evidence="5 9" id="KW-0547">Nucleotide-binding</keyword>
<dbReference type="InterPro" id="IPR006434">
    <property type="entry name" value="Pyrimidine_nucleotidase_eu"/>
</dbReference>
<evidence type="ECO:0000256" key="7">
    <source>
        <dbReference type="ARBA" id="ARBA00022842"/>
    </source>
</evidence>
<dbReference type="GO" id="GO:0005737">
    <property type="term" value="C:cytoplasm"/>
    <property type="evidence" value="ECO:0007669"/>
    <property type="project" value="UniProtKB-SubCell"/>
</dbReference>
<evidence type="ECO:0000256" key="5">
    <source>
        <dbReference type="ARBA" id="ARBA00022741"/>
    </source>
</evidence>
<protein>
    <recommendedName>
        <fullName evidence="3 9">5'-nucleotidase</fullName>
        <ecNumber evidence="3 9">3.1.3.5</ecNumber>
    </recommendedName>
</protein>
<keyword evidence="7" id="KW-0460">Magnesium</keyword>
<evidence type="ECO:0000256" key="8">
    <source>
        <dbReference type="ARBA" id="ARBA00023080"/>
    </source>
</evidence>
<dbReference type="EMBL" id="BLKM01008141">
    <property type="protein sequence ID" value="GFG32613.1"/>
    <property type="molecule type" value="Genomic_DNA"/>
</dbReference>
<dbReference type="SUPFAM" id="SSF56784">
    <property type="entry name" value="HAD-like"/>
    <property type="match status" value="1"/>
</dbReference>
<gene>
    <name evidence="10" type="ORF">Cfor_12366</name>
</gene>
<dbReference type="GO" id="GO:0000287">
    <property type="term" value="F:magnesium ion binding"/>
    <property type="evidence" value="ECO:0007669"/>
    <property type="project" value="InterPro"/>
</dbReference>
<dbReference type="InterPro" id="IPR023214">
    <property type="entry name" value="HAD_sf"/>
</dbReference>
<evidence type="ECO:0000256" key="1">
    <source>
        <dbReference type="ARBA" id="ARBA00000815"/>
    </source>
</evidence>
<dbReference type="FunFam" id="1.10.150.340:FF:000001">
    <property type="entry name" value="Cytosolic 5-nucleotidase 3-like"/>
    <property type="match status" value="1"/>
</dbReference>
<dbReference type="Pfam" id="PF05822">
    <property type="entry name" value="UMPH-1"/>
    <property type="match status" value="1"/>
</dbReference>
<organism evidence="10 11">
    <name type="scientific">Coptotermes formosanus</name>
    <name type="common">Formosan subterranean termite</name>
    <dbReference type="NCBI Taxonomy" id="36987"/>
    <lineage>
        <taxon>Eukaryota</taxon>
        <taxon>Metazoa</taxon>
        <taxon>Ecdysozoa</taxon>
        <taxon>Arthropoda</taxon>
        <taxon>Hexapoda</taxon>
        <taxon>Insecta</taxon>
        <taxon>Pterygota</taxon>
        <taxon>Neoptera</taxon>
        <taxon>Polyneoptera</taxon>
        <taxon>Dictyoptera</taxon>
        <taxon>Blattodea</taxon>
        <taxon>Blattoidea</taxon>
        <taxon>Termitoidae</taxon>
        <taxon>Rhinotermitidae</taxon>
        <taxon>Coptotermes</taxon>
    </lineage>
</organism>
<keyword evidence="11" id="KW-1185">Reference proteome</keyword>
<dbReference type="AlphaFoldDB" id="A0A6L2PJ92"/>
<dbReference type="FunCoup" id="A0A6L2PJ92">
    <property type="interactions" value="594"/>
</dbReference>
<comment type="subcellular location">
    <subcellularLocation>
        <location evidence="9">Cytoplasm</location>
    </subcellularLocation>
</comment>
<comment type="caution">
    <text evidence="10">The sequence shown here is derived from an EMBL/GenBank/DDBJ whole genome shotgun (WGS) entry which is preliminary data.</text>
</comment>
<dbReference type="InterPro" id="IPR036412">
    <property type="entry name" value="HAD-like_sf"/>
</dbReference>
<dbReference type="EC" id="3.1.3.5" evidence="3 9"/>
<comment type="catalytic activity">
    <reaction evidence="1 9">
        <text>a ribonucleoside 5'-phosphate + H2O = a ribonucleoside + phosphate</text>
        <dbReference type="Rhea" id="RHEA:12484"/>
        <dbReference type="ChEBI" id="CHEBI:15377"/>
        <dbReference type="ChEBI" id="CHEBI:18254"/>
        <dbReference type="ChEBI" id="CHEBI:43474"/>
        <dbReference type="ChEBI" id="CHEBI:58043"/>
        <dbReference type="EC" id="3.1.3.5"/>
    </reaction>
</comment>
<keyword evidence="9" id="KW-0963">Cytoplasm</keyword>
<dbReference type="Gene3D" id="1.10.150.340">
    <property type="entry name" value="Pyrimidine 5'-nucleotidase (UMPH-1), N-terminal domain"/>
    <property type="match status" value="1"/>
</dbReference>
<evidence type="ECO:0000313" key="11">
    <source>
        <dbReference type="Proteomes" id="UP000502823"/>
    </source>
</evidence>
<dbReference type="SFLD" id="SFLDG01128">
    <property type="entry name" value="C1.4:_5'-Nucleotidase_Like"/>
    <property type="match status" value="1"/>
</dbReference>
<dbReference type="PANTHER" id="PTHR13045">
    <property type="entry name" value="5'-NUCLEOTIDASE"/>
    <property type="match status" value="1"/>
</dbReference>
<dbReference type="GO" id="GO:0008253">
    <property type="term" value="F:5'-nucleotidase activity"/>
    <property type="evidence" value="ECO:0007669"/>
    <property type="project" value="UniProtKB-EC"/>
</dbReference>
<dbReference type="NCBIfam" id="TIGR01544">
    <property type="entry name" value="HAD-SF-IE"/>
    <property type="match status" value="1"/>
</dbReference>
<dbReference type="OrthoDB" id="10014216at2759"/>
<dbReference type="GO" id="GO:0000166">
    <property type="term" value="F:nucleotide binding"/>
    <property type="evidence" value="ECO:0007669"/>
    <property type="project" value="UniProtKB-KW"/>
</dbReference>
<dbReference type="PANTHER" id="PTHR13045:SF0">
    <property type="entry name" value="7-METHYLGUANOSINE PHOSPHATE-SPECIFIC 5'-NUCLEOTIDASE"/>
    <property type="match status" value="1"/>
</dbReference>
<keyword evidence="4" id="KW-0479">Metal-binding</keyword>
<reference evidence="11" key="1">
    <citation type="submission" date="2020-01" db="EMBL/GenBank/DDBJ databases">
        <title>Draft genome sequence of the Termite Coptotermes fromosanus.</title>
        <authorList>
            <person name="Itakura S."/>
            <person name="Yosikawa Y."/>
            <person name="Umezawa K."/>
        </authorList>
    </citation>
    <scope>NUCLEOTIDE SEQUENCE [LARGE SCALE GENOMIC DNA]</scope>
</reference>
<dbReference type="GO" id="GO:0009117">
    <property type="term" value="P:nucleotide metabolic process"/>
    <property type="evidence" value="ECO:0007669"/>
    <property type="project" value="UniProtKB-KW"/>
</dbReference>
<dbReference type="SFLD" id="SFLDS00003">
    <property type="entry name" value="Haloacid_Dehalogenase"/>
    <property type="match status" value="1"/>
</dbReference>
<evidence type="ECO:0000256" key="3">
    <source>
        <dbReference type="ARBA" id="ARBA00012643"/>
    </source>
</evidence>
<comment type="similarity">
    <text evidence="2 9">Belongs to the pyrimidine 5'-nucleotidase family.</text>
</comment>
<evidence type="ECO:0000313" key="10">
    <source>
        <dbReference type="EMBL" id="GFG32613.1"/>
    </source>
</evidence>
<dbReference type="Gene3D" id="3.40.50.1000">
    <property type="entry name" value="HAD superfamily/HAD-like"/>
    <property type="match status" value="1"/>
</dbReference>
<accession>A0A6L2PJ92</accession>
<dbReference type="FunFam" id="3.40.50.1000:FF:000032">
    <property type="entry name" value="Cytosolic 5-nucleotidase 3-like"/>
    <property type="match status" value="1"/>
</dbReference>